<gene>
    <name evidence="2" type="primary">lidE</name>
    <name evidence="2" type="ORF">Llan_1974</name>
</gene>
<name>A0A0W0VJD7_9GAMM</name>
<comment type="caution">
    <text evidence="2">The sequence shown here is derived from an EMBL/GenBank/DDBJ whole genome shotgun (WGS) entry which is preliminary data.</text>
</comment>
<feature type="compositionally biased region" description="Polar residues" evidence="1">
    <location>
        <begin position="13"/>
        <end position="22"/>
    </location>
</feature>
<evidence type="ECO:0000313" key="3">
    <source>
        <dbReference type="Proteomes" id="UP000054869"/>
    </source>
</evidence>
<dbReference type="OrthoDB" id="5644945at2"/>
<proteinExistence type="predicted"/>
<dbReference type="AlphaFoldDB" id="A0A0W0VJD7"/>
<dbReference type="Proteomes" id="UP000054869">
    <property type="component" value="Unassembled WGS sequence"/>
</dbReference>
<evidence type="ECO:0000256" key="1">
    <source>
        <dbReference type="SAM" id="MobiDB-lite"/>
    </source>
</evidence>
<dbReference type="RefSeq" id="WP_028373988.1">
    <property type="nucleotide sequence ID" value="NZ_CAAAJD010000037.1"/>
</dbReference>
<accession>A0A0W0VJD7</accession>
<dbReference type="eggNOG" id="ENOG50317R2">
    <property type="taxonomic scope" value="Bacteria"/>
</dbReference>
<dbReference type="Gene3D" id="1.10.3290.20">
    <property type="match status" value="1"/>
</dbReference>
<protein>
    <submittedName>
        <fullName evidence="2">LidE</fullName>
    </submittedName>
</protein>
<organism evidence="2 3">
    <name type="scientific">Legionella lansingensis</name>
    <dbReference type="NCBI Taxonomy" id="45067"/>
    <lineage>
        <taxon>Bacteria</taxon>
        <taxon>Pseudomonadati</taxon>
        <taxon>Pseudomonadota</taxon>
        <taxon>Gammaproteobacteria</taxon>
        <taxon>Legionellales</taxon>
        <taxon>Legionellaceae</taxon>
        <taxon>Legionella</taxon>
    </lineage>
</organism>
<dbReference type="PATRIC" id="fig|45067.4.peg.2067"/>
<keyword evidence="3" id="KW-1185">Reference proteome</keyword>
<reference evidence="2 3" key="1">
    <citation type="submission" date="2015-11" db="EMBL/GenBank/DDBJ databases">
        <title>Genomic analysis of 38 Legionella species identifies large and diverse effector repertoires.</title>
        <authorList>
            <person name="Burstein D."/>
            <person name="Amaro F."/>
            <person name="Zusman T."/>
            <person name="Lifshitz Z."/>
            <person name="Cohen O."/>
            <person name="Gilbert J.A."/>
            <person name="Pupko T."/>
            <person name="Shuman H.A."/>
            <person name="Segal G."/>
        </authorList>
    </citation>
    <scope>NUCLEOTIDE SEQUENCE [LARGE SCALE GENOMIC DNA]</scope>
    <source>
        <strain evidence="2 3">ATCC 49751</strain>
    </source>
</reference>
<feature type="compositionally biased region" description="Basic and acidic residues" evidence="1">
    <location>
        <begin position="1"/>
        <end position="11"/>
    </location>
</feature>
<feature type="region of interest" description="Disordered" evidence="1">
    <location>
        <begin position="1"/>
        <end position="32"/>
    </location>
</feature>
<dbReference type="EMBL" id="LNYI01000045">
    <property type="protein sequence ID" value="KTD20213.1"/>
    <property type="molecule type" value="Genomic_DNA"/>
</dbReference>
<sequence length="361" mass="40977">MEEKDDTDKLDSGITNRNTLFSRESPASKDLNSMASSVDRVKDFDVSKQSAWLKYSDEIIQEFCELLPSFPGKKPHVREDIRCPEEVFTSQLGCAYAFLASKRRQVAKELKQGPLRHQFGLFNKAGFASTDDFNLNKDIPTQKEAIYEQLSSLISHANPLVDVEKRVNTEAEKSFIYTIKIKRSAHEMQRLHNKNLATKSPFIEDENILTITFHDYGKDDARTAIVIDHSPTPFAENYASQSSYFQVQFALIEPYFQACLNWESHQGLKKFLVNAGKLAHSLALLQPVGRGNSAIVEWMIRGIARTKGIELGPFNHSEKIGWDFKAFLTPEMQDYANWFSEKAFVNCTLQEVSSPSKPGAY</sequence>
<evidence type="ECO:0000313" key="2">
    <source>
        <dbReference type="EMBL" id="KTD20213.1"/>
    </source>
</evidence>